<sequence>MPGSQKSAGDALESLSGTGLLLVSVCLEGIMWSRTSWDNEGASCKGNWPPLVLCVLGTGFERCCDASRFQAVLVLRHCPGRSWFHCSLSSSSSLSPNLCYLISNPTFLSFAPQRLPSRSSWLRRDWRRFNFRICASSSSATVDKPGGIKITSVPTKPIKGKKTRTSGIHKKVKVFKEENYLANWIKVRDFLVCLITALFRFALGEMTVRETLAFSARVQGVGVGHAKLLLELSRREKEANIKPDPDLDLFMKSMKILEVGKRSLMLSSSLTVAVAINGSRKSNCALKWALERFSDEGKVMFKLLHVRARITTIPTSMGNYITISQVRDDVATAYKKEMEWKTSKRLLPHKQLCRSKKGKLHQSKNIDMALELCFQSGDSGATHLALLILPTGHAIRSSVSALLCDACSSARRTALAS</sequence>
<proteinExistence type="predicted"/>
<evidence type="ECO:0000313" key="1">
    <source>
        <dbReference type="EMBL" id="KAK9130806.1"/>
    </source>
</evidence>
<name>A0AAP0JB42_9MAGN</name>
<accession>A0AAP0JB42</accession>
<reference evidence="1 2" key="1">
    <citation type="submission" date="2024-01" db="EMBL/GenBank/DDBJ databases">
        <title>Genome assemblies of Stephania.</title>
        <authorList>
            <person name="Yang L."/>
        </authorList>
    </citation>
    <scope>NUCLEOTIDE SEQUENCE [LARGE SCALE GENOMIC DNA]</scope>
    <source>
        <strain evidence="1">QJT</strain>
        <tissue evidence="1">Leaf</tissue>
    </source>
</reference>
<evidence type="ECO:0000313" key="2">
    <source>
        <dbReference type="Proteomes" id="UP001417504"/>
    </source>
</evidence>
<organism evidence="1 2">
    <name type="scientific">Stephania japonica</name>
    <dbReference type="NCBI Taxonomy" id="461633"/>
    <lineage>
        <taxon>Eukaryota</taxon>
        <taxon>Viridiplantae</taxon>
        <taxon>Streptophyta</taxon>
        <taxon>Embryophyta</taxon>
        <taxon>Tracheophyta</taxon>
        <taxon>Spermatophyta</taxon>
        <taxon>Magnoliopsida</taxon>
        <taxon>Ranunculales</taxon>
        <taxon>Menispermaceae</taxon>
        <taxon>Menispermoideae</taxon>
        <taxon>Cissampelideae</taxon>
        <taxon>Stephania</taxon>
    </lineage>
</organism>
<dbReference type="AlphaFoldDB" id="A0AAP0JB42"/>
<keyword evidence="2" id="KW-1185">Reference proteome</keyword>
<dbReference type="PANTHER" id="PTHR47382:SF9">
    <property type="entry name" value="U-BOX KINASE FAMILY PROTEIN"/>
    <property type="match status" value="1"/>
</dbReference>
<dbReference type="EMBL" id="JBBNAE010000004">
    <property type="protein sequence ID" value="KAK9130806.1"/>
    <property type="molecule type" value="Genomic_DNA"/>
</dbReference>
<protein>
    <submittedName>
        <fullName evidence="1">Uncharacterized protein</fullName>
    </submittedName>
</protein>
<dbReference type="Proteomes" id="UP001417504">
    <property type="component" value="Unassembled WGS sequence"/>
</dbReference>
<gene>
    <name evidence="1" type="ORF">Sjap_011293</name>
</gene>
<dbReference type="PANTHER" id="PTHR47382">
    <property type="entry name" value="U-BOX DOMAIN-CONTAINING PROTEIN 52-LIKE"/>
    <property type="match status" value="1"/>
</dbReference>
<comment type="caution">
    <text evidence="1">The sequence shown here is derived from an EMBL/GenBank/DDBJ whole genome shotgun (WGS) entry which is preliminary data.</text>
</comment>